<dbReference type="STRING" id="1336232.GCA_000518825_00363"/>
<dbReference type="Gene3D" id="1.10.287.540">
    <property type="entry name" value="Helix hairpin bin"/>
    <property type="match status" value="1"/>
</dbReference>
<dbReference type="SUPFAM" id="SSF158221">
    <property type="entry name" value="YnzC-like"/>
    <property type="match status" value="1"/>
</dbReference>
<dbReference type="Pfam" id="PF05979">
    <property type="entry name" value="DUF896"/>
    <property type="match status" value="1"/>
</dbReference>
<dbReference type="PANTHER" id="PTHR37300:SF1">
    <property type="entry name" value="UPF0291 PROTEIN YNZC"/>
    <property type="match status" value="1"/>
</dbReference>
<reference evidence="3 4" key="1">
    <citation type="submission" date="2017-08" db="EMBL/GenBank/DDBJ databases">
        <title>Complete Genome Sequence of Mesoplasma chauliocola.</title>
        <authorList>
            <person name="Knight T.F.Jr."/>
            <person name="Citino T."/>
        </authorList>
    </citation>
    <scope>NUCLEOTIDE SEQUENCE [LARGE SCALE GENOMIC DNA]</scope>
    <source>
        <strain evidence="3 4">CHPA-2</strain>
    </source>
</reference>
<keyword evidence="4" id="KW-1185">Reference proteome</keyword>
<evidence type="ECO:0000313" key="3">
    <source>
        <dbReference type="EMBL" id="ASZ09113.1"/>
    </source>
</evidence>
<dbReference type="EMBL" id="CP023173">
    <property type="protein sequence ID" value="ASZ09113.1"/>
    <property type="molecule type" value="Genomic_DNA"/>
</dbReference>
<dbReference type="AlphaFoldDB" id="A0A249SND8"/>
<name>A0A249SND8_9MOLU</name>
<dbReference type="Proteomes" id="UP000232229">
    <property type="component" value="Chromosome"/>
</dbReference>
<dbReference type="KEGG" id="mchc:CK556_01925"/>
<evidence type="ECO:0000256" key="1">
    <source>
        <dbReference type="ARBA" id="ARBA00022490"/>
    </source>
</evidence>
<evidence type="ECO:0000313" key="4">
    <source>
        <dbReference type="Proteomes" id="UP000232229"/>
    </source>
</evidence>
<protein>
    <submittedName>
        <fullName evidence="3">DUF896 family protein</fullName>
    </submittedName>
</protein>
<dbReference type="RefSeq" id="WP_036246517.1">
    <property type="nucleotide sequence ID" value="NZ_CP023173.1"/>
</dbReference>
<accession>A0A249SND8</accession>
<dbReference type="HAMAP" id="MF_01103">
    <property type="entry name" value="UPF0291"/>
    <property type="match status" value="1"/>
</dbReference>
<sequence>MENLEKMTMSEVIEEINRLAKIKKERDLTKDESDYRENLKVVYLKHFRAGFEQQLKNTKVVDSEGKDITPSKIKKQGEAND</sequence>
<gene>
    <name evidence="3" type="ORF">CK556_01925</name>
</gene>
<evidence type="ECO:0000256" key="2">
    <source>
        <dbReference type="SAM" id="MobiDB-lite"/>
    </source>
</evidence>
<organism evidence="3 4">
    <name type="scientific">Mesoplasma chauliocola</name>
    <dbReference type="NCBI Taxonomy" id="216427"/>
    <lineage>
        <taxon>Bacteria</taxon>
        <taxon>Bacillati</taxon>
        <taxon>Mycoplasmatota</taxon>
        <taxon>Mollicutes</taxon>
        <taxon>Entomoplasmatales</taxon>
        <taxon>Entomoplasmataceae</taxon>
        <taxon>Mesoplasma</taxon>
    </lineage>
</organism>
<keyword evidence="1" id="KW-0963">Cytoplasm</keyword>
<dbReference type="PANTHER" id="PTHR37300">
    <property type="entry name" value="UPF0291 PROTEIN CBO2609/CLC_2481"/>
    <property type="match status" value="1"/>
</dbReference>
<dbReference type="InterPro" id="IPR009242">
    <property type="entry name" value="DUF896"/>
</dbReference>
<proteinExistence type="inferred from homology"/>
<feature type="region of interest" description="Disordered" evidence="2">
    <location>
        <begin position="61"/>
        <end position="81"/>
    </location>
</feature>